<feature type="region of interest" description="Disordered" evidence="1">
    <location>
        <begin position="1"/>
        <end position="25"/>
    </location>
</feature>
<name>A0ABT7SJ12_9CELL</name>
<keyword evidence="3" id="KW-1185">Reference proteome</keyword>
<accession>A0ABT7SJ12</accession>
<dbReference type="InterPro" id="IPR019660">
    <property type="entry name" value="Put_sensory_transdc_reg_YbjN"/>
</dbReference>
<feature type="compositionally biased region" description="Low complexity" evidence="1">
    <location>
        <begin position="13"/>
        <end position="25"/>
    </location>
</feature>
<evidence type="ECO:0000256" key="1">
    <source>
        <dbReference type="SAM" id="MobiDB-lite"/>
    </source>
</evidence>
<evidence type="ECO:0000313" key="2">
    <source>
        <dbReference type="EMBL" id="MDM7856158.1"/>
    </source>
</evidence>
<protein>
    <submittedName>
        <fullName evidence="2">YbjN domain-containing protein</fullName>
    </submittedName>
</protein>
<dbReference type="EMBL" id="JAUCGQ010000002">
    <property type="protein sequence ID" value="MDM7856158.1"/>
    <property type="molecule type" value="Genomic_DNA"/>
</dbReference>
<comment type="caution">
    <text evidence="2">The sequence shown here is derived from an EMBL/GenBank/DDBJ whole genome shotgun (WGS) entry which is preliminary data.</text>
</comment>
<dbReference type="Pfam" id="PF10722">
    <property type="entry name" value="YbjN"/>
    <property type="match status" value="1"/>
</dbReference>
<organism evidence="2 3">
    <name type="scientific">Cellulomonas alba</name>
    <dbReference type="NCBI Taxonomy" id="3053467"/>
    <lineage>
        <taxon>Bacteria</taxon>
        <taxon>Bacillati</taxon>
        <taxon>Actinomycetota</taxon>
        <taxon>Actinomycetes</taxon>
        <taxon>Micrococcales</taxon>
        <taxon>Cellulomonadaceae</taxon>
        <taxon>Cellulomonas</taxon>
    </lineage>
</organism>
<reference evidence="2 3" key="1">
    <citation type="submission" date="2023-06" db="EMBL/GenBank/DDBJ databases">
        <title>Cellulomonas sp. MW4 Whole genome sequence.</title>
        <authorList>
            <person name="Park S."/>
        </authorList>
    </citation>
    <scope>NUCLEOTIDE SEQUENCE [LARGE SCALE GENOMIC DNA]</scope>
    <source>
        <strain evidence="2 3">MW4</strain>
    </source>
</reference>
<gene>
    <name evidence="2" type="ORF">QRT04_14570</name>
</gene>
<sequence length="172" mass="18943">MGLFSRSEPDPQPASASATPTSGSLAPLTRDRIARALEARGYTYGIDADGDIGGRWDDHVFYFLRIGPQREVLQVRGRWNRSVPATELAAVLELANAWNTDTIFPKVYVRVEAGELGVYGELAVDYEHGVSDEQIDLHLGCGVSLTLSFFERLDERYPDAVEAARVRSAEQG</sequence>
<proteinExistence type="predicted"/>
<evidence type="ECO:0000313" key="3">
    <source>
        <dbReference type="Proteomes" id="UP001529338"/>
    </source>
</evidence>
<dbReference type="CDD" id="cd17511">
    <property type="entry name" value="YbjN_AmyR-like"/>
    <property type="match status" value="1"/>
</dbReference>
<dbReference type="RefSeq" id="WP_289456239.1">
    <property type="nucleotide sequence ID" value="NZ_JAUCGQ010000002.1"/>
</dbReference>
<dbReference type="Proteomes" id="UP001529338">
    <property type="component" value="Unassembled WGS sequence"/>
</dbReference>